<dbReference type="InterPro" id="IPR003593">
    <property type="entry name" value="AAA+_ATPase"/>
</dbReference>
<dbReference type="GO" id="GO:0016887">
    <property type="term" value="F:ATP hydrolysis activity"/>
    <property type="evidence" value="ECO:0007669"/>
    <property type="project" value="InterPro"/>
</dbReference>
<evidence type="ECO:0000259" key="5">
    <source>
        <dbReference type="PROSITE" id="PS50893"/>
    </source>
</evidence>
<dbReference type="InterPro" id="IPR027417">
    <property type="entry name" value="P-loop_NTPase"/>
</dbReference>
<name>A0A1M4UBU0_9FIRM</name>
<dbReference type="SMART" id="SM00382">
    <property type="entry name" value="AAA"/>
    <property type="match status" value="1"/>
</dbReference>
<evidence type="ECO:0000256" key="3">
    <source>
        <dbReference type="ARBA" id="ARBA00022741"/>
    </source>
</evidence>
<evidence type="ECO:0000313" key="6">
    <source>
        <dbReference type="EMBL" id="SHE54272.1"/>
    </source>
</evidence>
<dbReference type="GO" id="GO:0022857">
    <property type="term" value="F:transmembrane transporter activity"/>
    <property type="evidence" value="ECO:0007669"/>
    <property type="project" value="UniProtKB-ARBA"/>
</dbReference>
<dbReference type="Proteomes" id="UP000184114">
    <property type="component" value="Unassembled WGS sequence"/>
</dbReference>
<evidence type="ECO:0000256" key="1">
    <source>
        <dbReference type="ARBA" id="ARBA00005417"/>
    </source>
</evidence>
<dbReference type="InterPro" id="IPR003439">
    <property type="entry name" value="ABC_transporter-like_ATP-bd"/>
</dbReference>
<gene>
    <name evidence="6" type="ORF">SAMN02745784_01002</name>
</gene>
<evidence type="ECO:0000256" key="4">
    <source>
        <dbReference type="ARBA" id="ARBA00022840"/>
    </source>
</evidence>
<feature type="domain" description="ABC transporter" evidence="5">
    <location>
        <begin position="4"/>
        <end position="224"/>
    </location>
</feature>
<dbReference type="Pfam" id="PF00005">
    <property type="entry name" value="ABC_tran"/>
    <property type="match status" value="1"/>
</dbReference>
<keyword evidence="2" id="KW-0813">Transport</keyword>
<dbReference type="InterPro" id="IPR017871">
    <property type="entry name" value="ABC_transporter-like_CS"/>
</dbReference>
<dbReference type="PROSITE" id="PS50893">
    <property type="entry name" value="ABC_TRANSPORTER_2"/>
    <property type="match status" value="1"/>
</dbReference>
<dbReference type="PANTHER" id="PTHR42798:SF6">
    <property type="entry name" value="CELL DIVISION ATP-BINDING PROTEIN FTSE"/>
    <property type="match status" value="1"/>
</dbReference>
<comment type="similarity">
    <text evidence="1">Belongs to the ABC transporter superfamily.</text>
</comment>
<evidence type="ECO:0000256" key="2">
    <source>
        <dbReference type="ARBA" id="ARBA00022448"/>
    </source>
</evidence>
<dbReference type="PANTHER" id="PTHR42798">
    <property type="entry name" value="LIPOPROTEIN-RELEASING SYSTEM ATP-BINDING PROTEIN LOLD"/>
    <property type="match status" value="1"/>
</dbReference>
<accession>A0A1M4UBU0</accession>
<dbReference type="GO" id="GO:0005524">
    <property type="term" value="F:ATP binding"/>
    <property type="evidence" value="ECO:0007669"/>
    <property type="project" value="UniProtKB-KW"/>
</dbReference>
<dbReference type="InterPro" id="IPR017911">
    <property type="entry name" value="MacB-like_ATP-bd"/>
</dbReference>
<dbReference type="AlphaFoldDB" id="A0A1M4UBU0"/>
<protein>
    <submittedName>
        <fullName evidence="6">Putative ABC transport system ATP-binding protein</fullName>
    </submittedName>
</protein>
<dbReference type="RefSeq" id="WP_072973829.1">
    <property type="nucleotide sequence ID" value="NZ_FQTY01000003.1"/>
</dbReference>
<evidence type="ECO:0000313" key="7">
    <source>
        <dbReference type="Proteomes" id="UP000184114"/>
    </source>
</evidence>
<dbReference type="FunFam" id="3.40.50.300:FF:000032">
    <property type="entry name" value="Export ABC transporter ATP-binding protein"/>
    <property type="match status" value="1"/>
</dbReference>
<dbReference type="EMBL" id="FQTY01000003">
    <property type="protein sequence ID" value="SHE54272.1"/>
    <property type="molecule type" value="Genomic_DNA"/>
</dbReference>
<dbReference type="PROSITE" id="PS00211">
    <property type="entry name" value="ABC_TRANSPORTER_1"/>
    <property type="match status" value="1"/>
</dbReference>
<reference evidence="7" key="1">
    <citation type="submission" date="2016-11" db="EMBL/GenBank/DDBJ databases">
        <authorList>
            <person name="Varghese N."/>
            <person name="Submissions S."/>
        </authorList>
    </citation>
    <scope>NUCLEOTIDE SEQUENCE [LARGE SCALE GENOMIC DNA]</scope>
    <source>
        <strain evidence="7">DSM 18095</strain>
    </source>
</reference>
<organism evidence="6 7">
    <name type="scientific">Tissierella praeacuta DSM 18095</name>
    <dbReference type="NCBI Taxonomy" id="1123404"/>
    <lineage>
        <taxon>Bacteria</taxon>
        <taxon>Bacillati</taxon>
        <taxon>Bacillota</taxon>
        <taxon>Tissierellia</taxon>
        <taxon>Tissierellales</taxon>
        <taxon>Tissierellaceae</taxon>
        <taxon>Tissierella</taxon>
    </lineage>
</organism>
<dbReference type="STRING" id="1123404.SAMN02745784_01002"/>
<dbReference type="SUPFAM" id="SSF52540">
    <property type="entry name" value="P-loop containing nucleoside triphosphate hydrolases"/>
    <property type="match status" value="1"/>
</dbReference>
<dbReference type="GeneID" id="90996172"/>
<dbReference type="Gene3D" id="3.40.50.300">
    <property type="entry name" value="P-loop containing nucleotide triphosphate hydrolases"/>
    <property type="match status" value="1"/>
</dbReference>
<dbReference type="GO" id="GO:0098796">
    <property type="term" value="C:membrane protein complex"/>
    <property type="evidence" value="ECO:0007669"/>
    <property type="project" value="UniProtKB-ARBA"/>
</dbReference>
<keyword evidence="7" id="KW-1185">Reference proteome</keyword>
<keyword evidence="3" id="KW-0547">Nucleotide-binding</keyword>
<proteinExistence type="inferred from homology"/>
<keyword evidence="4 6" id="KW-0067">ATP-binding</keyword>
<sequence length="226" mass="25339">MEILKIKNLKKMYGEGQIKVEALKGIDLSIERGQMVAIMGPSGCGKSTLLNLLSGIDTITSGEIKIENTNISILDENSLALYRRRQLGIVYQFFNLIPNLSVENNIKLPVLMDNKKVDQEYFNDLIKSLGIQSKLKVFPDKLSGGQQQRVAIARSLIYKPSIILADEPTGNLDKQNARDIIEIFRLSNLKYNQTIIIVTHDEEVALSADKIVHMEDGLIISNEVIR</sequence>
<dbReference type="CDD" id="cd03255">
    <property type="entry name" value="ABC_MJ0796_LolCDE_FtsE"/>
    <property type="match status" value="1"/>
</dbReference>